<feature type="compositionally biased region" description="Polar residues" evidence="4">
    <location>
        <begin position="89"/>
        <end position="98"/>
    </location>
</feature>
<dbReference type="Pfam" id="PF00176">
    <property type="entry name" value="SNF2-rel_dom"/>
    <property type="match status" value="1"/>
</dbReference>
<dbReference type="InterPro" id="IPR027417">
    <property type="entry name" value="P-loop_NTPase"/>
</dbReference>
<evidence type="ECO:0000256" key="4">
    <source>
        <dbReference type="SAM" id="MobiDB-lite"/>
    </source>
</evidence>
<feature type="domain" description="Helicase C-terminal" evidence="5">
    <location>
        <begin position="758"/>
        <end position="899"/>
    </location>
</feature>
<feature type="compositionally biased region" description="Basic and acidic residues" evidence="4">
    <location>
        <begin position="210"/>
        <end position="226"/>
    </location>
</feature>
<dbReference type="PANTHER" id="PTHR45626:SF50">
    <property type="entry name" value="TRANSCRIPTION TERMINATION FACTOR 2"/>
    <property type="match status" value="1"/>
</dbReference>
<dbReference type="InterPro" id="IPR050628">
    <property type="entry name" value="SNF2_RAD54_helicase_TF"/>
</dbReference>
<protein>
    <recommendedName>
        <fullName evidence="5">Helicase C-terminal domain-containing protein</fullName>
    </recommendedName>
</protein>
<organism evidence="6 7">
    <name type="scientific">Cyprinus carpio</name>
    <name type="common">Common carp</name>
    <dbReference type="NCBI Taxonomy" id="7962"/>
    <lineage>
        <taxon>Eukaryota</taxon>
        <taxon>Metazoa</taxon>
        <taxon>Chordata</taxon>
        <taxon>Craniata</taxon>
        <taxon>Vertebrata</taxon>
        <taxon>Euteleostomi</taxon>
        <taxon>Actinopterygii</taxon>
        <taxon>Neopterygii</taxon>
        <taxon>Teleostei</taxon>
        <taxon>Ostariophysi</taxon>
        <taxon>Cypriniformes</taxon>
        <taxon>Cyprinidae</taxon>
        <taxon>Cyprininae</taxon>
        <taxon>Cyprinus</taxon>
    </lineage>
</organism>
<dbReference type="Gene3D" id="3.40.50.300">
    <property type="entry name" value="P-loop containing nucleotide triphosphate hydrolases"/>
    <property type="match status" value="1"/>
</dbReference>
<dbReference type="SUPFAM" id="SSF52540">
    <property type="entry name" value="P-loop containing nucleoside triphosphate hydrolases"/>
    <property type="match status" value="2"/>
</dbReference>
<dbReference type="GO" id="GO:0006281">
    <property type="term" value="P:DNA repair"/>
    <property type="evidence" value="ECO:0007669"/>
    <property type="project" value="TreeGrafter"/>
</dbReference>
<dbReference type="PANTHER" id="PTHR45626">
    <property type="entry name" value="TRANSCRIPTION TERMINATION FACTOR 2-RELATED"/>
    <property type="match status" value="1"/>
</dbReference>
<sequence length="899" mass="99308">NRRSLCSTCLLKTGVKEGPNKGKGFYICTARDATPCNFTLPTEIPPSHCLQLYYRCMLGKSEGQNWCGCVPWREKDPEKRTDLSEKDLQSSSLTSVKNPSEVKTKQDKALERKRNPDAEKDWGEISEGKDSESWRNKKLPAGMKIKKRVSDDERLRSTAEDGTCPESPNSVNESIQGTSESETSLKHQQEKKPTKTGGYAQSPSNGSSGCDKKASVENETKDDHPNKQSTVNSKSVTDKTQSLQSKSSSPACSTSQDVPVSEKPTALNVQKTVPNQSQAKDQKGIARFSEWSDEEVVSVQPPTPQRAPTPAAHVQKTLTSYPGFQPASKVQARSEDPRALHSHLTAQLKQKKATLSVVNVSALPDKGERLKSQVKELEEALESLSLTASQDKDKSEADHKAAHSHSNPFSRPGGTILLPTAPAPMMKESSGSSLGLNLSQGYSQMFGVNPQSQAFYGCRMTENRLLAVRNATTEAIDHLHDSLESCPTEDTEALDPKGIKVIVYTQCHQKALAWLLWRETQNPCGGILADDMGLGKTLTMISLILSQKKKDEKLEEWISKNDSTIVASQGTLTEEFERVGHTLTYTPTTDRSYTHVSVKHLGKHTLFLRCSPFDEYKLWKVQVDNGSKRGGERLNILTRALLLSFLDVMSTLQNYLKRHGEGNTKKGDSSNPFEKVAREFGMSQQEPLSSSQQPQASSTIHILSLLLRLRQCCSLSLEEQLCALSLSEPSDSDPKDTVSLNGSRFSSELFQDTQESTKIPAILTELREIRKKDQKSVIVSQWTSMLHIVAVHLEKMGLKFPVIDGTVNPKCRMDLVEEFNTNATGPQVMLVSLCAGGVGINLIGGNHLFLIDMHWNRPVIGSRVGQSRDVTIHRFVCDGTVEDKISSLQEKKKEVIFGV</sequence>
<reference evidence="6" key="1">
    <citation type="submission" date="2025-08" db="UniProtKB">
        <authorList>
            <consortium name="Ensembl"/>
        </authorList>
    </citation>
    <scope>IDENTIFICATION</scope>
</reference>
<evidence type="ECO:0000256" key="2">
    <source>
        <dbReference type="ARBA" id="ARBA00022801"/>
    </source>
</evidence>
<accession>A0A8C2ESX2</accession>
<keyword evidence="1" id="KW-0547">Nucleotide-binding</keyword>
<feature type="region of interest" description="Disordered" evidence="4">
    <location>
        <begin position="78"/>
        <end position="312"/>
    </location>
</feature>
<evidence type="ECO:0000259" key="5">
    <source>
        <dbReference type="PROSITE" id="PS51194"/>
    </source>
</evidence>
<feature type="compositionally biased region" description="Polar residues" evidence="4">
    <location>
        <begin position="199"/>
        <end position="208"/>
    </location>
</feature>
<evidence type="ECO:0000313" key="7">
    <source>
        <dbReference type="Proteomes" id="UP000694701"/>
    </source>
</evidence>
<feature type="compositionally biased region" description="Basic and acidic residues" evidence="4">
    <location>
        <begin position="390"/>
        <end position="401"/>
    </location>
</feature>
<feature type="compositionally biased region" description="Basic and acidic residues" evidence="4">
    <location>
        <begin position="100"/>
        <end position="135"/>
    </location>
</feature>
<keyword evidence="2" id="KW-0378">Hydrolase</keyword>
<evidence type="ECO:0000256" key="3">
    <source>
        <dbReference type="ARBA" id="ARBA00022840"/>
    </source>
</evidence>
<feature type="compositionally biased region" description="Basic and acidic residues" evidence="4">
    <location>
        <begin position="78"/>
        <end position="88"/>
    </location>
</feature>
<feature type="compositionally biased region" description="Polar residues" evidence="4">
    <location>
        <begin position="227"/>
        <end position="258"/>
    </location>
</feature>
<evidence type="ECO:0000256" key="1">
    <source>
        <dbReference type="ARBA" id="ARBA00022741"/>
    </source>
</evidence>
<feature type="compositionally biased region" description="Basic and acidic residues" evidence="4">
    <location>
        <begin position="148"/>
        <end position="159"/>
    </location>
</feature>
<keyword evidence="3" id="KW-0067">ATP-binding</keyword>
<dbReference type="InterPro" id="IPR038718">
    <property type="entry name" value="SNF2-like_sf"/>
</dbReference>
<dbReference type="InterPro" id="IPR000330">
    <property type="entry name" value="SNF2_N"/>
</dbReference>
<dbReference type="GO" id="GO:0005524">
    <property type="term" value="F:ATP binding"/>
    <property type="evidence" value="ECO:0007669"/>
    <property type="project" value="UniProtKB-KW"/>
</dbReference>
<feature type="region of interest" description="Disordered" evidence="4">
    <location>
        <begin position="385"/>
        <end position="414"/>
    </location>
</feature>
<dbReference type="InterPro" id="IPR001650">
    <property type="entry name" value="Helicase_C-like"/>
</dbReference>
<proteinExistence type="predicted"/>
<feature type="compositionally biased region" description="Polar residues" evidence="4">
    <location>
        <begin position="166"/>
        <end position="182"/>
    </location>
</feature>
<dbReference type="CDD" id="cd18793">
    <property type="entry name" value="SF2_C_SNF"/>
    <property type="match status" value="1"/>
</dbReference>
<dbReference type="Proteomes" id="UP000694701">
    <property type="component" value="Unplaced"/>
</dbReference>
<dbReference type="GO" id="GO:0016787">
    <property type="term" value="F:hydrolase activity"/>
    <property type="evidence" value="ECO:0007669"/>
    <property type="project" value="UniProtKB-KW"/>
</dbReference>
<dbReference type="AlphaFoldDB" id="A0A8C2ESX2"/>
<feature type="compositionally biased region" description="Basic and acidic residues" evidence="4">
    <location>
        <begin position="183"/>
        <end position="193"/>
    </location>
</feature>
<dbReference type="Pfam" id="PF00271">
    <property type="entry name" value="Helicase_C"/>
    <property type="match status" value="1"/>
</dbReference>
<dbReference type="Gene3D" id="3.40.50.10810">
    <property type="entry name" value="Tandem AAA-ATPase domain"/>
    <property type="match status" value="1"/>
</dbReference>
<dbReference type="InterPro" id="IPR049730">
    <property type="entry name" value="SNF2/RAD54-like_C"/>
</dbReference>
<feature type="compositionally biased region" description="Polar residues" evidence="4">
    <location>
        <begin position="267"/>
        <end position="279"/>
    </location>
</feature>
<dbReference type="Ensembl" id="ENSCCRT00020046927.1">
    <property type="protein sequence ID" value="ENSCCRP00020043016.1"/>
    <property type="gene ID" value="ENSCCRG00020019116.1"/>
</dbReference>
<evidence type="ECO:0000313" key="6">
    <source>
        <dbReference type="Ensembl" id="ENSCCRP00020043016.1"/>
    </source>
</evidence>
<dbReference type="PROSITE" id="PS51194">
    <property type="entry name" value="HELICASE_CTER"/>
    <property type="match status" value="1"/>
</dbReference>
<dbReference type="GO" id="GO:0005634">
    <property type="term" value="C:nucleus"/>
    <property type="evidence" value="ECO:0007669"/>
    <property type="project" value="TreeGrafter"/>
</dbReference>
<name>A0A8C2ESX2_CYPCA</name>
<dbReference type="GO" id="GO:0008094">
    <property type="term" value="F:ATP-dependent activity, acting on DNA"/>
    <property type="evidence" value="ECO:0007669"/>
    <property type="project" value="TreeGrafter"/>
</dbReference>